<keyword evidence="1" id="KW-0472">Membrane</keyword>
<evidence type="ECO:0000256" key="1">
    <source>
        <dbReference type="SAM" id="Phobius"/>
    </source>
</evidence>
<comment type="caution">
    <text evidence="2">The sequence shown here is derived from an EMBL/GenBank/DDBJ whole genome shotgun (WGS) entry which is preliminary data.</text>
</comment>
<proteinExistence type="predicted"/>
<dbReference type="EMBL" id="WESC01000012">
    <property type="protein sequence ID" value="KAB7739246.1"/>
    <property type="molecule type" value="Genomic_DNA"/>
</dbReference>
<keyword evidence="1" id="KW-1133">Transmembrane helix</keyword>
<feature type="transmembrane region" description="Helical" evidence="1">
    <location>
        <begin position="18"/>
        <end position="40"/>
    </location>
</feature>
<sequence length="254" mass="28563">MARQKQSGGELVHERPAWILPLLVALGVLIFSGIFLYYYFGPTPAELLGRDPKASAATRRIEAVIGGTRFLIPENYTRYPSQRGGGRQAEVAMHALLPDFAPYSPERQAEFTDNTPEAQVVFFTLLEAGAMLPAERRLKEVYTKYLASTVAEKDRTGLEKFSFKRESGYRDQDLLVGTDNDGRLILITCQQKTALVESPNCTRSLLLTRNLALTYRYKRARLAEWRRIDELMVRLVTSFEAPGLPNGLEGTITD</sequence>
<organism evidence="2 3">
    <name type="scientific">Parvibaculum sedimenti</name>
    <dbReference type="NCBI Taxonomy" id="2608632"/>
    <lineage>
        <taxon>Bacteria</taxon>
        <taxon>Pseudomonadati</taxon>
        <taxon>Pseudomonadota</taxon>
        <taxon>Alphaproteobacteria</taxon>
        <taxon>Hyphomicrobiales</taxon>
        <taxon>Parvibaculaceae</taxon>
        <taxon>Parvibaculum</taxon>
    </lineage>
</organism>
<dbReference type="Proteomes" id="UP000468901">
    <property type="component" value="Unassembled WGS sequence"/>
</dbReference>
<name>A0A6N6VET7_9HYPH</name>
<keyword evidence="3" id="KW-1185">Reference proteome</keyword>
<gene>
    <name evidence="2" type="ORF">F2P47_13590</name>
</gene>
<keyword evidence="1" id="KW-0812">Transmembrane</keyword>
<reference evidence="2 3" key="1">
    <citation type="submission" date="2019-09" db="EMBL/GenBank/DDBJ databases">
        <title>Parvibaculum sedimenti sp. nov., isolated from sediment.</title>
        <authorList>
            <person name="Wang Y."/>
        </authorList>
    </citation>
    <scope>NUCLEOTIDE SEQUENCE [LARGE SCALE GENOMIC DNA]</scope>
    <source>
        <strain evidence="2 3">HXT-9</strain>
    </source>
</reference>
<dbReference type="RefSeq" id="WP_152216918.1">
    <property type="nucleotide sequence ID" value="NZ_JBAQYD010000065.1"/>
</dbReference>
<evidence type="ECO:0000313" key="2">
    <source>
        <dbReference type="EMBL" id="KAB7739246.1"/>
    </source>
</evidence>
<accession>A0A6N6VET7</accession>
<evidence type="ECO:0000313" key="3">
    <source>
        <dbReference type="Proteomes" id="UP000468901"/>
    </source>
</evidence>
<protein>
    <submittedName>
        <fullName evidence="2">Uncharacterized protein</fullName>
    </submittedName>
</protein>
<dbReference type="AlphaFoldDB" id="A0A6N6VET7"/>